<comment type="subcellular location">
    <subcellularLocation>
        <location evidence="2">Cytoplasm</location>
    </subcellularLocation>
</comment>
<protein>
    <recommendedName>
        <fullName evidence="10">Phospholysine phosphohistidine inorganic pyrophosphate phosphatase</fullName>
        <ecNumber evidence="4">3.6.1.1</ecNumber>
    </recommendedName>
</protein>
<dbReference type="RefSeq" id="WP_148067192.1">
    <property type="nucleotide sequence ID" value="NZ_VRZA01000002.1"/>
</dbReference>
<dbReference type="Proteomes" id="UP000321039">
    <property type="component" value="Unassembled WGS sequence"/>
</dbReference>
<dbReference type="PANTHER" id="PTHR19288">
    <property type="entry name" value="4-NITROPHENYLPHOSPHATASE-RELATED"/>
    <property type="match status" value="1"/>
</dbReference>
<evidence type="ECO:0000256" key="8">
    <source>
        <dbReference type="ARBA" id="ARBA00022842"/>
    </source>
</evidence>
<comment type="similarity">
    <text evidence="3">Belongs to the HAD-like hydrolase superfamily.</text>
</comment>
<evidence type="ECO:0000256" key="4">
    <source>
        <dbReference type="ARBA" id="ARBA00012146"/>
    </source>
</evidence>
<evidence type="ECO:0000256" key="11">
    <source>
        <dbReference type="ARBA" id="ARBA00047820"/>
    </source>
</evidence>
<dbReference type="EMBL" id="VRZA01000002">
    <property type="protein sequence ID" value="TXS95281.1"/>
    <property type="molecule type" value="Genomic_DNA"/>
</dbReference>
<comment type="cofactor">
    <cofactor evidence="1">
        <name>Mg(2+)</name>
        <dbReference type="ChEBI" id="CHEBI:18420"/>
    </cofactor>
</comment>
<evidence type="ECO:0000256" key="7">
    <source>
        <dbReference type="ARBA" id="ARBA00022801"/>
    </source>
</evidence>
<evidence type="ECO:0000256" key="10">
    <source>
        <dbReference type="ARBA" id="ARBA00039357"/>
    </source>
</evidence>
<dbReference type="SUPFAM" id="SSF56784">
    <property type="entry name" value="HAD-like"/>
    <property type="match status" value="1"/>
</dbReference>
<evidence type="ECO:0000256" key="9">
    <source>
        <dbReference type="ARBA" id="ARBA00037258"/>
    </source>
</evidence>
<dbReference type="PANTHER" id="PTHR19288:SF44">
    <property type="entry name" value="PHOSPHOLYSINE PHOSPHOHISTIDINE INORGANIC PYROPHOSPHATE PHOSPHATASE"/>
    <property type="match status" value="1"/>
</dbReference>
<sequence>MRRAVLFDLSGVLYDGDAVISGARAAVARAQASDLQVRFITNTSQKTRQQLLEHLGRLGFEVRPGQLFTAVDAARDWLREHSLQPYCLVHHNVRSEFDEFDQASPNAVLIADAAEDFTYANLNRAFQLCMDGAPLLGVGYNRYFKSGDELLMDVGAFIRAVEFAAGVEATIVGKPGQAFYQQVLASAGVEPGEALMIGDDVIGDVEGARKAGIPACLVQTGKYRRGGSQWCRRCRRRPKQKSGRVGILFNCWAAAPATPTAP</sequence>
<evidence type="ECO:0000313" key="12">
    <source>
        <dbReference type="EMBL" id="TXS95281.1"/>
    </source>
</evidence>
<evidence type="ECO:0000256" key="1">
    <source>
        <dbReference type="ARBA" id="ARBA00001946"/>
    </source>
</evidence>
<evidence type="ECO:0000256" key="3">
    <source>
        <dbReference type="ARBA" id="ARBA00007958"/>
    </source>
</evidence>
<dbReference type="InterPro" id="IPR006357">
    <property type="entry name" value="HAD-SF_hydro_IIA"/>
</dbReference>
<dbReference type="AlphaFoldDB" id="A0A5C9A7T0"/>
<dbReference type="GO" id="GO:0046872">
    <property type="term" value="F:metal ion binding"/>
    <property type="evidence" value="ECO:0007669"/>
    <property type="project" value="UniProtKB-KW"/>
</dbReference>
<dbReference type="Pfam" id="PF13242">
    <property type="entry name" value="Hydrolase_like"/>
    <property type="match status" value="1"/>
</dbReference>
<name>A0A5C9A7T0_9GAMM</name>
<gene>
    <name evidence="12" type="ORF">FV139_05125</name>
</gene>
<proteinExistence type="inferred from homology"/>
<evidence type="ECO:0000313" key="13">
    <source>
        <dbReference type="Proteomes" id="UP000321039"/>
    </source>
</evidence>
<keyword evidence="6" id="KW-0479">Metal-binding</keyword>
<dbReference type="NCBIfam" id="TIGR01458">
    <property type="entry name" value="HAD-SF-IIA-hyp3"/>
    <property type="match status" value="1"/>
</dbReference>
<dbReference type="GO" id="GO:0005829">
    <property type="term" value="C:cytosol"/>
    <property type="evidence" value="ECO:0007669"/>
    <property type="project" value="TreeGrafter"/>
</dbReference>
<keyword evidence="13" id="KW-1185">Reference proteome</keyword>
<evidence type="ECO:0000256" key="5">
    <source>
        <dbReference type="ARBA" id="ARBA00022490"/>
    </source>
</evidence>
<evidence type="ECO:0000256" key="2">
    <source>
        <dbReference type="ARBA" id="ARBA00004496"/>
    </source>
</evidence>
<dbReference type="FunFam" id="3.40.50.1000:FF:000051">
    <property type="entry name" value="Phospholysine phosphohistidine inorganic pyrophosphate phosphatase"/>
    <property type="match status" value="1"/>
</dbReference>
<dbReference type="Gene3D" id="3.40.50.1000">
    <property type="entry name" value="HAD superfamily/HAD-like"/>
    <property type="match status" value="2"/>
</dbReference>
<keyword evidence="5" id="KW-0963">Cytoplasm</keyword>
<dbReference type="SFLD" id="SFLDS00003">
    <property type="entry name" value="Haloacid_Dehalogenase"/>
    <property type="match status" value="1"/>
</dbReference>
<keyword evidence="7 12" id="KW-0378">Hydrolase</keyword>
<dbReference type="GO" id="GO:0016791">
    <property type="term" value="F:phosphatase activity"/>
    <property type="evidence" value="ECO:0007669"/>
    <property type="project" value="InterPro"/>
</dbReference>
<evidence type="ECO:0000256" key="6">
    <source>
        <dbReference type="ARBA" id="ARBA00022723"/>
    </source>
</evidence>
<dbReference type="EC" id="3.6.1.1" evidence="4"/>
<dbReference type="InterPro" id="IPR036412">
    <property type="entry name" value="HAD-like_sf"/>
</dbReference>
<dbReference type="InterPro" id="IPR006355">
    <property type="entry name" value="LHPP/HDHD2"/>
</dbReference>
<dbReference type="NCBIfam" id="TIGR01460">
    <property type="entry name" value="HAD-SF-IIA"/>
    <property type="match status" value="1"/>
</dbReference>
<reference evidence="12 13" key="1">
    <citation type="submission" date="2019-08" db="EMBL/GenBank/DDBJ databases">
        <title>Parahaliea maris sp. nov., isolated from the surface seawater.</title>
        <authorList>
            <person name="Liu Y."/>
        </authorList>
    </citation>
    <scope>NUCLEOTIDE SEQUENCE [LARGE SCALE GENOMIC DNA]</scope>
    <source>
        <strain evidence="12 13">HSLHS9</strain>
    </source>
</reference>
<comment type="caution">
    <text evidence="12">The sequence shown here is derived from an EMBL/GenBank/DDBJ whole genome shotgun (WGS) entry which is preliminary data.</text>
</comment>
<dbReference type="InterPro" id="IPR023214">
    <property type="entry name" value="HAD_sf"/>
</dbReference>
<accession>A0A5C9A7T0</accession>
<keyword evidence="8" id="KW-0460">Magnesium</keyword>
<organism evidence="12 13">
    <name type="scientific">Parahaliea maris</name>
    <dbReference type="NCBI Taxonomy" id="2716870"/>
    <lineage>
        <taxon>Bacteria</taxon>
        <taxon>Pseudomonadati</taxon>
        <taxon>Pseudomonadota</taxon>
        <taxon>Gammaproteobacteria</taxon>
        <taxon>Cellvibrionales</taxon>
        <taxon>Halieaceae</taxon>
        <taxon>Parahaliea</taxon>
    </lineage>
</organism>
<dbReference type="SFLD" id="SFLDG01129">
    <property type="entry name" value="C1.5:_HAD__Beta-PGM__Phosphata"/>
    <property type="match status" value="1"/>
</dbReference>
<dbReference type="Pfam" id="PF13344">
    <property type="entry name" value="Hydrolase_6"/>
    <property type="match status" value="1"/>
</dbReference>
<comment type="function">
    <text evidence="9">Phosphatase that hydrolyzes imidodiphosphate, 3-phosphohistidine and 6-phospholysine. Has broad substrate specificity and can also hydrolyze inorganic diphosphate, but with lower efficiency.</text>
</comment>
<comment type="catalytic activity">
    <reaction evidence="11">
        <text>diphosphate + H2O = 2 phosphate + H(+)</text>
        <dbReference type="Rhea" id="RHEA:24576"/>
        <dbReference type="ChEBI" id="CHEBI:15377"/>
        <dbReference type="ChEBI" id="CHEBI:15378"/>
        <dbReference type="ChEBI" id="CHEBI:33019"/>
        <dbReference type="ChEBI" id="CHEBI:43474"/>
        <dbReference type="EC" id="3.6.1.1"/>
    </reaction>
</comment>
<dbReference type="GO" id="GO:0004427">
    <property type="term" value="F:inorganic diphosphate phosphatase activity"/>
    <property type="evidence" value="ECO:0007669"/>
    <property type="project" value="UniProtKB-EC"/>
</dbReference>